<dbReference type="AlphaFoldDB" id="A0A1J5QAZ4"/>
<sequence>MLNLHAGVHLDEIELAVLVEKLESARAPIVDFLAGVGAARADALDQPARNSGSWGFFEDFLMPALHGAVALSQPDRVAKRIGQHLDFDVPRIEEEFLHVHRRIAESRSGFAAGHADGVEQRGFGMHHAHAASAAAARGLDDDGIADGAGDAGDFARVFGQFALGAGHAGHAGTDHGLLGADLVAHQTDGLGPRADEGEAGLFDPFGEVGVFGEKAVAGVDGFGIRHLGGGNDGRHVQVALRRGRRADAHRLVGQPDVFGFAVRLGIDHHGLDAEFATGALHPEGDFPAVGDENFFEHARRPFWGRRRPGAEAARRGRG</sequence>
<gene>
    <name evidence="1" type="ORF">GALL_411650</name>
</gene>
<protein>
    <submittedName>
        <fullName evidence="1">Uncharacterized protein</fullName>
    </submittedName>
</protein>
<comment type="caution">
    <text evidence="1">The sequence shown here is derived from an EMBL/GenBank/DDBJ whole genome shotgun (WGS) entry which is preliminary data.</text>
</comment>
<reference evidence="1" key="1">
    <citation type="submission" date="2016-10" db="EMBL/GenBank/DDBJ databases">
        <title>Sequence of Gallionella enrichment culture.</title>
        <authorList>
            <person name="Poehlein A."/>
            <person name="Muehling M."/>
            <person name="Daniel R."/>
        </authorList>
    </citation>
    <scope>NUCLEOTIDE SEQUENCE</scope>
</reference>
<proteinExistence type="predicted"/>
<evidence type="ECO:0000313" key="1">
    <source>
        <dbReference type="EMBL" id="OIQ77151.1"/>
    </source>
</evidence>
<dbReference type="EMBL" id="MLJW01001684">
    <property type="protein sequence ID" value="OIQ77151.1"/>
    <property type="molecule type" value="Genomic_DNA"/>
</dbReference>
<dbReference type="AntiFam" id="ANF00133">
    <property type="entry name" value="Shadow ORF (opposite mccA)"/>
</dbReference>
<accession>A0A1J5QAZ4</accession>
<name>A0A1J5QAZ4_9ZZZZ</name>
<organism evidence="1">
    <name type="scientific">mine drainage metagenome</name>
    <dbReference type="NCBI Taxonomy" id="410659"/>
    <lineage>
        <taxon>unclassified sequences</taxon>
        <taxon>metagenomes</taxon>
        <taxon>ecological metagenomes</taxon>
    </lineage>
</organism>